<feature type="non-terminal residue" evidence="3">
    <location>
        <position position="1"/>
    </location>
</feature>
<evidence type="ECO:0000313" key="3">
    <source>
        <dbReference type="EMBL" id="CAG8716626.1"/>
    </source>
</evidence>
<dbReference type="InterPro" id="IPR011990">
    <property type="entry name" value="TPR-like_helical_dom_sf"/>
</dbReference>
<dbReference type="AlphaFoldDB" id="A0A9N9I1N4"/>
<dbReference type="InterPro" id="IPR019734">
    <property type="entry name" value="TPR_rpt"/>
</dbReference>
<feature type="non-terminal residue" evidence="3">
    <location>
        <position position="626"/>
    </location>
</feature>
<gene>
    <name evidence="3" type="ORF">AMORRO_LOCUS13048</name>
</gene>
<reference evidence="3" key="1">
    <citation type="submission" date="2021-06" db="EMBL/GenBank/DDBJ databases">
        <authorList>
            <person name="Kallberg Y."/>
            <person name="Tangrot J."/>
            <person name="Rosling A."/>
        </authorList>
    </citation>
    <scope>NUCLEOTIDE SEQUENCE</scope>
    <source>
        <strain evidence="3">CL551</strain>
    </source>
</reference>
<dbReference type="EMBL" id="CAJVPV010021030">
    <property type="protein sequence ID" value="CAG8716626.1"/>
    <property type="molecule type" value="Genomic_DNA"/>
</dbReference>
<proteinExistence type="predicted"/>
<name>A0A9N9I1N4_9GLOM</name>
<protein>
    <submittedName>
        <fullName evidence="3">1516_t:CDS:1</fullName>
    </submittedName>
</protein>
<keyword evidence="2" id="KW-0802">TPR repeat</keyword>
<organism evidence="3 4">
    <name type="scientific">Acaulospora morrowiae</name>
    <dbReference type="NCBI Taxonomy" id="94023"/>
    <lineage>
        <taxon>Eukaryota</taxon>
        <taxon>Fungi</taxon>
        <taxon>Fungi incertae sedis</taxon>
        <taxon>Mucoromycota</taxon>
        <taxon>Glomeromycotina</taxon>
        <taxon>Glomeromycetes</taxon>
        <taxon>Diversisporales</taxon>
        <taxon>Acaulosporaceae</taxon>
        <taxon>Acaulospora</taxon>
    </lineage>
</organism>
<dbReference type="Gene3D" id="1.25.40.10">
    <property type="entry name" value="Tetratricopeptide repeat domain"/>
    <property type="match status" value="2"/>
</dbReference>
<dbReference type="PROSITE" id="PS50005">
    <property type="entry name" value="TPR"/>
    <property type="match status" value="1"/>
</dbReference>
<feature type="repeat" description="TPR" evidence="2">
    <location>
        <begin position="478"/>
        <end position="511"/>
    </location>
</feature>
<dbReference type="PANTHER" id="PTHR47447:SF17">
    <property type="entry name" value="OS12G0638900 PROTEIN"/>
    <property type="match status" value="1"/>
</dbReference>
<evidence type="ECO:0000256" key="1">
    <source>
        <dbReference type="ARBA" id="ARBA00022737"/>
    </source>
</evidence>
<comment type="caution">
    <text evidence="3">The sequence shown here is derived from an EMBL/GenBank/DDBJ whole genome shotgun (WGS) entry which is preliminary data.</text>
</comment>
<dbReference type="PANTHER" id="PTHR47447">
    <property type="entry name" value="OS03G0856100 PROTEIN"/>
    <property type="match status" value="1"/>
</dbReference>
<evidence type="ECO:0000313" key="4">
    <source>
        <dbReference type="Proteomes" id="UP000789342"/>
    </source>
</evidence>
<dbReference type="OrthoDB" id="185373at2759"/>
<sequence length="626" mass="73475">KYEIYNHPSIMTRLSGILRSSRNIRCNIKPSEKVVRSFDALRTVNKSTQITSAIPLNLSNNNSFLPFLYPPFFRKNLIHHHCNRRFSSIFNSNEENSQDRKLNEAMDEGEMIEEETRPKVLLLRKLSRQKLASLYKQRRLLVRRKSKIRKQARIFMEQLRLGKDISERQKFQALFLSSQMKAISKIIASQQKLEFVQLTNFRQKEISEETFSKLDTRTSEEIEEKTEEWKKFVDDYTPLRLIRALLSSRNSKSKYWRIHEIFEELLHDSDNLKSVSLHDLRRLAEYFSKIHPPHTVSVLEAALDHGFKLTHDDYHLLLVSHRKTKDRLGIMETFEEMRGKGFTLRAVDYSELLRCLMGKGGKDTDLAKRYLSEVRSQHFRLDMDAYAALIDGFIVNNDVFYAGQIFIDFVKEGLVAPGIIFPKKPVDMSGGGIRKCIPANNIKNIDNEVINHDDIAINKKDEYSEVVKMPSWQTSLLEEIYTILLQTFIHQNDLDKAKKFYGKLLTVNPSPDFELVQMMVDACLNRNEMTTARLLLKRTRTSNLGCIYGQVIEYCAKQKKFKYLWMVYAQSLDRQITLSEKTYKLMLLAYYQEGYFTDMLTLYKESKFLGYFRKDLYIHNLVARIL</sequence>
<dbReference type="Proteomes" id="UP000789342">
    <property type="component" value="Unassembled WGS sequence"/>
</dbReference>
<keyword evidence="1" id="KW-0677">Repeat</keyword>
<accession>A0A9N9I1N4</accession>
<evidence type="ECO:0000256" key="2">
    <source>
        <dbReference type="PROSITE-ProRule" id="PRU00339"/>
    </source>
</evidence>
<keyword evidence="4" id="KW-1185">Reference proteome</keyword>